<dbReference type="PRINTS" id="PR01021">
    <property type="entry name" value="OMPADOMAIN"/>
</dbReference>
<accession>A0AAE2YNH5</accession>
<sequence length="293" mass="31991">MSTLSSKELRTLAAVAKEKGDGRLAQFTVAFPKGQPVQIEATVVTQDPQSNLQATAEEQLQRQLHHPVALQLTQLPSWHAPLPASSVLAAPVAPNTDLVAQSQQRSQMTEQLRRDFPLPLQVLDVDPEQKRITILPSPAVPANVLTLHAMDLQLQANHPGWQIHLIPPPQSLPLILFPIGLSTIAPAQQERLSASIWALQSWGSKEVVVIGRASTVGNRAFNLALAKARAEAVAQELRQHGIEAKTLAEFTAPEQMRREMELGLMSFQSAEIVLPATTSVRSEMEQIVSRAQS</sequence>
<dbReference type="EMBL" id="JAAXYO010000036">
    <property type="protein sequence ID" value="MBU2787140.1"/>
    <property type="molecule type" value="Genomic_DNA"/>
</dbReference>
<protein>
    <submittedName>
        <fullName evidence="4">OmpA family protein</fullName>
    </submittedName>
</protein>
<keyword evidence="2" id="KW-0472">Membrane</keyword>
<comment type="caution">
    <text evidence="4">The sequence shown here is derived from an EMBL/GenBank/DDBJ whole genome shotgun (WGS) entry which is preliminary data.</text>
</comment>
<dbReference type="Gene3D" id="3.30.1330.60">
    <property type="entry name" value="OmpA-like domain"/>
    <property type="match status" value="1"/>
</dbReference>
<name>A0AAE2YNH5_9PROT</name>
<dbReference type="Pfam" id="PF00691">
    <property type="entry name" value="OmpA"/>
    <property type="match status" value="1"/>
</dbReference>
<evidence type="ECO:0000259" key="3">
    <source>
        <dbReference type="Pfam" id="PF00691"/>
    </source>
</evidence>
<evidence type="ECO:0000313" key="5">
    <source>
        <dbReference type="Proteomes" id="UP001197378"/>
    </source>
</evidence>
<evidence type="ECO:0000256" key="2">
    <source>
        <dbReference type="ARBA" id="ARBA00023136"/>
    </source>
</evidence>
<dbReference type="SUPFAM" id="SSF103088">
    <property type="entry name" value="OmpA-like"/>
    <property type="match status" value="1"/>
</dbReference>
<dbReference type="Proteomes" id="UP001197378">
    <property type="component" value="Unassembled WGS sequence"/>
</dbReference>
<comment type="subcellular location">
    <subcellularLocation>
        <location evidence="1">Membrane</location>
    </subcellularLocation>
</comment>
<gene>
    <name evidence="4" type="ORF">HFQ13_02755</name>
</gene>
<dbReference type="InterPro" id="IPR006665">
    <property type="entry name" value="OmpA-like"/>
</dbReference>
<reference evidence="4" key="1">
    <citation type="journal article" date="2021" name="ISME J.">
        <title>Genomic evolution of the class Acidithiobacillia: deep-branching Proteobacteria living in extreme acidic conditions.</title>
        <authorList>
            <person name="Moya-Beltran A."/>
            <person name="Beard S."/>
            <person name="Rojas-Villalobos C."/>
            <person name="Issotta F."/>
            <person name="Gallardo Y."/>
            <person name="Ulloa R."/>
            <person name="Giaveno A."/>
            <person name="Degli Esposti M."/>
            <person name="Johnson D.B."/>
            <person name="Quatrini R."/>
        </authorList>
    </citation>
    <scope>NUCLEOTIDE SEQUENCE</scope>
    <source>
        <strain evidence="4">VAN18-1</strain>
    </source>
</reference>
<keyword evidence="5" id="KW-1185">Reference proteome</keyword>
<dbReference type="RefSeq" id="WP_215872191.1">
    <property type="nucleotide sequence ID" value="NZ_JAAXYO010000036.1"/>
</dbReference>
<evidence type="ECO:0000313" key="4">
    <source>
        <dbReference type="EMBL" id="MBU2787140.1"/>
    </source>
</evidence>
<organism evidence="4 5">
    <name type="scientific">Igneacidithiobacillus copahuensis</name>
    <dbReference type="NCBI Taxonomy" id="2724909"/>
    <lineage>
        <taxon>Bacteria</taxon>
        <taxon>Pseudomonadati</taxon>
        <taxon>Pseudomonadota</taxon>
        <taxon>Acidithiobacillia</taxon>
        <taxon>Acidithiobacillales</taxon>
        <taxon>Acidithiobacillaceae</taxon>
        <taxon>Igneacidithiobacillus</taxon>
    </lineage>
</organism>
<dbReference type="InterPro" id="IPR006664">
    <property type="entry name" value="OMP_bac"/>
</dbReference>
<dbReference type="GO" id="GO:0016020">
    <property type="term" value="C:membrane"/>
    <property type="evidence" value="ECO:0007669"/>
    <property type="project" value="UniProtKB-SubCell"/>
</dbReference>
<feature type="domain" description="OmpA-like" evidence="3">
    <location>
        <begin position="177"/>
        <end position="247"/>
    </location>
</feature>
<dbReference type="InterPro" id="IPR036737">
    <property type="entry name" value="OmpA-like_sf"/>
</dbReference>
<evidence type="ECO:0000256" key="1">
    <source>
        <dbReference type="ARBA" id="ARBA00004370"/>
    </source>
</evidence>
<dbReference type="AlphaFoldDB" id="A0AAE2YNH5"/>
<proteinExistence type="predicted"/>